<keyword evidence="2" id="KW-0813">Transport</keyword>
<feature type="transmembrane region" description="Helical" evidence="6">
    <location>
        <begin position="426"/>
        <end position="446"/>
    </location>
</feature>
<keyword evidence="3 6" id="KW-0812">Transmembrane</keyword>
<dbReference type="Gene3D" id="1.20.1740.10">
    <property type="entry name" value="Amino acid/polyamine transporter I"/>
    <property type="match status" value="1"/>
</dbReference>
<evidence type="ECO:0000313" key="8">
    <source>
        <dbReference type="Proteomes" id="UP000799118"/>
    </source>
</evidence>
<dbReference type="AlphaFoldDB" id="A0A6A4I3E7"/>
<feature type="transmembrane region" description="Helical" evidence="6">
    <location>
        <begin position="313"/>
        <end position="335"/>
    </location>
</feature>
<evidence type="ECO:0000256" key="3">
    <source>
        <dbReference type="ARBA" id="ARBA00022692"/>
    </source>
</evidence>
<dbReference type="Proteomes" id="UP000799118">
    <property type="component" value="Unassembled WGS sequence"/>
</dbReference>
<comment type="subcellular location">
    <subcellularLocation>
        <location evidence="1">Membrane</location>
        <topology evidence="1">Multi-pass membrane protein</topology>
    </subcellularLocation>
</comment>
<feature type="transmembrane region" description="Helical" evidence="6">
    <location>
        <begin position="458"/>
        <end position="476"/>
    </location>
</feature>
<dbReference type="PIRSF" id="PIRSF006060">
    <property type="entry name" value="AA_transporter"/>
    <property type="match status" value="1"/>
</dbReference>
<feature type="transmembrane region" description="Helical" evidence="6">
    <location>
        <begin position="384"/>
        <end position="406"/>
    </location>
</feature>
<evidence type="ECO:0000256" key="4">
    <source>
        <dbReference type="ARBA" id="ARBA00022989"/>
    </source>
</evidence>
<reference evidence="7" key="1">
    <citation type="journal article" date="2019" name="Environ. Microbiol.">
        <title>Fungal ecological strategies reflected in gene transcription - a case study of two litter decomposers.</title>
        <authorList>
            <person name="Barbi F."/>
            <person name="Kohler A."/>
            <person name="Barry K."/>
            <person name="Baskaran P."/>
            <person name="Daum C."/>
            <person name="Fauchery L."/>
            <person name="Ihrmark K."/>
            <person name="Kuo A."/>
            <person name="LaButti K."/>
            <person name="Lipzen A."/>
            <person name="Morin E."/>
            <person name="Grigoriev I.V."/>
            <person name="Henrissat B."/>
            <person name="Lindahl B."/>
            <person name="Martin F."/>
        </authorList>
    </citation>
    <scope>NUCLEOTIDE SEQUENCE</scope>
    <source>
        <strain evidence="7">JB14</strain>
    </source>
</reference>
<sequence length="513" mass="55967">MAPNQQSRSEKKELNDDVSVLNDGVLLEHLGKKEQLKRIFGFVTILALSSTILNSWESICGILAAGFFNGGPVSLIYGMLLVISGSLALAASLAEMASMCPIAGAQYHWTFILAPRRWANFITWMQGWITVFAWQAGVTSATYLVATAIQGLMIFNYPSYAADPKRWHATLLMWAVMLICYVVNVFAVKLLPIIELLGGILHLVLLVALLVPLVVLAPRSTNEFVWTELVNQSGGYSDGVSWCIGLLTAAYSFSGFDGAIHMSEEVRHAATAVPKIIVLSVNALNTPTGFPIIEIFYQATGSTKAATAMMSGIILAFFCGGLGIVASVSRLTWAFSRDGGLPFSPFFAYVNPHYQVPVRSIGLVVVVVMLLSLINIASTVALNAVVSLTTLALYFSYLIPISLLLLKRIRKEHIDFGPFTLGRFGFLVNLYSIVYGIFIVIFLPFPPSLPVTGTTMNYAGPVFGAILLFALGDWVVRGRKQFRGPVREVDESEIEVKKEGMAGAEKIDQLYKL</sequence>
<feature type="transmembrane region" description="Helical" evidence="6">
    <location>
        <begin position="167"/>
        <end position="188"/>
    </location>
</feature>
<evidence type="ECO:0000256" key="1">
    <source>
        <dbReference type="ARBA" id="ARBA00004141"/>
    </source>
</evidence>
<feature type="transmembrane region" description="Helical" evidence="6">
    <location>
        <begin position="356"/>
        <end position="378"/>
    </location>
</feature>
<feature type="transmembrane region" description="Helical" evidence="6">
    <location>
        <begin position="39"/>
        <end position="68"/>
    </location>
</feature>
<keyword evidence="5 6" id="KW-0472">Membrane</keyword>
<evidence type="ECO:0000256" key="2">
    <source>
        <dbReference type="ARBA" id="ARBA00022448"/>
    </source>
</evidence>
<name>A0A6A4I3E7_9AGAR</name>
<accession>A0A6A4I3E7</accession>
<dbReference type="GO" id="GO:0022857">
    <property type="term" value="F:transmembrane transporter activity"/>
    <property type="evidence" value="ECO:0007669"/>
    <property type="project" value="InterPro"/>
</dbReference>
<gene>
    <name evidence="7" type="ORF">BT96DRAFT_917572</name>
</gene>
<dbReference type="OrthoDB" id="3900342at2759"/>
<dbReference type="EMBL" id="ML769426">
    <property type="protein sequence ID" value="KAE9403315.1"/>
    <property type="molecule type" value="Genomic_DNA"/>
</dbReference>
<evidence type="ECO:0000256" key="6">
    <source>
        <dbReference type="SAM" id="Phobius"/>
    </source>
</evidence>
<keyword evidence="4 6" id="KW-1133">Transmembrane helix</keyword>
<keyword evidence="8" id="KW-1185">Reference proteome</keyword>
<dbReference type="Pfam" id="PF13520">
    <property type="entry name" value="AA_permease_2"/>
    <property type="match status" value="1"/>
</dbReference>
<dbReference type="PANTHER" id="PTHR45649:SF5">
    <property type="entry name" value="GABA TRANSPORTER (EUROFUNG)-RELATED"/>
    <property type="match status" value="1"/>
</dbReference>
<feature type="transmembrane region" description="Helical" evidence="6">
    <location>
        <begin position="131"/>
        <end position="155"/>
    </location>
</feature>
<dbReference type="GO" id="GO:0016020">
    <property type="term" value="C:membrane"/>
    <property type="evidence" value="ECO:0007669"/>
    <property type="project" value="UniProtKB-SubCell"/>
</dbReference>
<feature type="transmembrane region" description="Helical" evidence="6">
    <location>
        <begin position="200"/>
        <end position="219"/>
    </location>
</feature>
<evidence type="ECO:0000313" key="7">
    <source>
        <dbReference type="EMBL" id="KAE9403315.1"/>
    </source>
</evidence>
<dbReference type="PANTHER" id="PTHR45649">
    <property type="entry name" value="AMINO-ACID PERMEASE BAT1"/>
    <property type="match status" value="1"/>
</dbReference>
<protein>
    <submittedName>
        <fullName evidence="7">Amino acid permease</fullName>
    </submittedName>
</protein>
<dbReference type="InterPro" id="IPR002293">
    <property type="entry name" value="AA/rel_permease1"/>
</dbReference>
<organism evidence="7 8">
    <name type="scientific">Gymnopus androsaceus JB14</name>
    <dbReference type="NCBI Taxonomy" id="1447944"/>
    <lineage>
        <taxon>Eukaryota</taxon>
        <taxon>Fungi</taxon>
        <taxon>Dikarya</taxon>
        <taxon>Basidiomycota</taxon>
        <taxon>Agaricomycotina</taxon>
        <taxon>Agaricomycetes</taxon>
        <taxon>Agaricomycetidae</taxon>
        <taxon>Agaricales</taxon>
        <taxon>Marasmiineae</taxon>
        <taxon>Omphalotaceae</taxon>
        <taxon>Gymnopus</taxon>
    </lineage>
</organism>
<evidence type="ECO:0000256" key="5">
    <source>
        <dbReference type="ARBA" id="ARBA00023136"/>
    </source>
</evidence>
<feature type="transmembrane region" description="Helical" evidence="6">
    <location>
        <begin position="74"/>
        <end position="94"/>
    </location>
</feature>
<proteinExistence type="predicted"/>